<dbReference type="GO" id="GO:0006313">
    <property type="term" value="P:DNA transposition"/>
    <property type="evidence" value="ECO:0007669"/>
    <property type="project" value="InterPro"/>
</dbReference>
<dbReference type="InterPro" id="IPR036397">
    <property type="entry name" value="RNaseH_sf"/>
</dbReference>
<dbReference type="InterPro" id="IPR052338">
    <property type="entry name" value="Transposase_5"/>
</dbReference>
<evidence type="ECO:0000313" key="4">
    <source>
        <dbReference type="EMBL" id="KAI1507228.1"/>
    </source>
</evidence>
<dbReference type="EMBL" id="NRDI02000049">
    <property type="protein sequence ID" value="KAI1507228.1"/>
    <property type="molecule type" value="Genomic_DNA"/>
</dbReference>
<name>A0A922N0W8_9PLEO</name>
<reference evidence="5" key="1">
    <citation type="journal article" date="2022" name="Microb. Genom.">
        <title>A global pangenome for the wheat fungal pathogen Pyrenophora tritici-repentis and prediction of effector protein structural homology.</title>
        <authorList>
            <person name="Moolhuijzen P.M."/>
            <person name="See P.T."/>
            <person name="Shi G."/>
            <person name="Powell H.R."/>
            <person name="Cockram J."/>
            <person name="Jorgensen L.N."/>
            <person name="Benslimane H."/>
            <person name="Strelkov S.E."/>
            <person name="Turner J."/>
            <person name="Liu Z."/>
            <person name="Moffat C.S."/>
        </authorList>
    </citation>
    <scope>NUCLEOTIDE SEQUENCE [LARGE SCALE GENOMIC DNA]</scope>
</reference>
<feature type="compositionally biased region" description="Polar residues" evidence="1">
    <location>
        <begin position="429"/>
        <end position="438"/>
    </location>
</feature>
<keyword evidence="5" id="KW-1185">Reference proteome</keyword>
<evidence type="ECO:0000259" key="2">
    <source>
        <dbReference type="Pfam" id="PF01498"/>
    </source>
</evidence>
<proteinExistence type="predicted"/>
<gene>
    <name evidence="4" type="ORF">Ptr86124_013833</name>
</gene>
<dbReference type="Proteomes" id="UP000249757">
    <property type="component" value="Unassembled WGS sequence"/>
</dbReference>
<dbReference type="Gene3D" id="3.30.420.10">
    <property type="entry name" value="Ribonuclease H-like superfamily/Ribonuclease H"/>
    <property type="match status" value="1"/>
</dbReference>
<dbReference type="PANTHER" id="PTHR23022">
    <property type="entry name" value="TRANSPOSABLE ELEMENT-RELATED"/>
    <property type="match status" value="1"/>
</dbReference>
<feature type="region of interest" description="Disordered" evidence="1">
    <location>
        <begin position="414"/>
        <end position="444"/>
    </location>
</feature>
<feature type="compositionally biased region" description="Basic and acidic residues" evidence="1">
    <location>
        <begin position="51"/>
        <end position="63"/>
    </location>
</feature>
<feature type="region of interest" description="Disordered" evidence="1">
    <location>
        <begin position="51"/>
        <end position="78"/>
    </location>
</feature>
<comment type="caution">
    <text evidence="4">The sequence shown here is derived from an EMBL/GenBank/DDBJ whole genome shotgun (WGS) entry which is preliminary data.</text>
</comment>
<sequence length="444" mass="51780">MNYSAATRALVISLKATGKGNGEITDLTGIEKRTLNRIYARAIERGFDTAERPLNLRDEHVQDAPRSGRPSKQNKDTTSAVVLTVRRDRYGREKSCADTASMLREKGIEVSVSTVYRILKKAGFRKTKPTRKPGLTKQMREDRLKWCLEHKDWTLEDWKNVTWLDETSVVLLHRRGGYRVWRKADEASVRSCIRERWKGYSEFMFWACFSYDEKGPCHCWLPEKKKDKEKADKEIEEMNKNLEPPMKEKWELNNSMRRLNLRTTRGRKPQRRWNQKNGKLARGKGSGIDWYRYQTTTLRPKLLPFAQQCKDARPGTIVQEDKAPSHEHHAQQLIYDLHSITKLLWPGNSPDLNAIEPCWPWMKRRITRKGAPKSRAEAIQAWEQCWAELPQDKIQALIERIPIHIQKIIEPRGGNEYREGRDAGRFRATPSTTLSANSEWKDIS</sequence>
<feature type="compositionally biased region" description="Basic and acidic residues" evidence="1">
    <location>
        <begin position="414"/>
        <end position="425"/>
    </location>
</feature>
<evidence type="ECO:0000256" key="1">
    <source>
        <dbReference type="SAM" id="MobiDB-lite"/>
    </source>
</evidence>
<feature type="domain" description="Tc1-like transposase DDE" evidence="3">
    <location>
        <begin position="311"/>
        <end position="374"/>
    </location>
</feature>
<dbReference type="Pfam" id="PF13358">
    <property type="entry name" value="DDE_3"/>
    <property type="match status" value="1"/>
</dbReference>
<accession>A0A922N0W8</accession>
<dbReference type="SUPFAM" id="SSF46689">
    <property type="entry name" value="Homeodomain-like"/>
    <property type="match status" value="1"/>
</dbReference>
<dbReference type="AlphaFoldDB" id="A0A922N0W8"/>
<dbReference type="InterPro" id="IPR038717">
    <property type="entry name" value="Tc1-like_DDE_dom"/>
</dbReference>
<dbReference type="GO" id="GO:0015074">
    <property type="term" value="P:DNA integration"/>
    <property type="evidence" value="ECO:0007669"/>
    <property type="project" value="InterPro"/>
</dbReference>
<dbReference type="InterPro" id="IPR002492">
    <property type="entry name" value="Transposase_Tc1-like"/>
</dbReference>
<organism evidence="4 5">
    <name type="scientific">Pyrenophora tritici-repentis</name>
    <dbReference type="NCBI Taxonomy" id="45151"/>
    <lineage>
        <taxon>Eukaryota</taxon>
        <taxon>Fungi</taxon>
        <taxon>Dikarya</taxon>
        <taxon>Ascomycota</taxon>
        <taxon>Pezizomycotina</taxon>
        <taxon>Dothideomycetes</taxon>
        <taxon>Pleosporomycetidae</taxon>
        <taxon>Pleosporales</taxon>
        <taxon>Pleosporineae</taxon>
        <taxon>Pleosporaceae</taxon>
        <taxon>Pyrenophora</taxon>
    </lineage>
</organism>
<feature type="domain" description="Transposase Tc1-like" evidence="2">
    <location>
        <begin position="80"/>
        <end position="152"/>
    </location>
</feature>
<dbReference type="Pfam" id="PF01498">
    <property type="entry name" value="HTH_Tnp_Tc3_2"/>
    <property type="match status" value="1"/>
</dbReference>
<evidence type="ECO:0000313" key="5">
    <source>
        <dbReference type="Proteomes" id="UP000249757"/>
    </source>
</evidence>
<dbReference type="InterPro" id="IPR009057">
    <property type="entry name" value="Homeodomain-like_sf"/>
</dbReference>
<evidence type="ECO:0000259" key="3">
    <source>
        <dbReference type="Pfam" id="PF13358"/>
    </source>
</evidence>
<protein>
    <submittedName>
        <fullName evidence="4">Tc1</fullName>
    </submittedName>
</protein>
<dbReference type="PANTHER" id="PTHR23022:SF119">
    <property type="entry name" value="TC1-LIKE TRANSPOSASE DDE DOMAIN-CONTAINING PROTEIN"/>
    <property type="match status" value="1"/>
</dbReference>
<dbReference type="GO" id="GO:0003677">
    <property type="term" value="F:DNA binding"/>
    <property type="evidence" value="ECO:0007669"/>
    <property type="project" value="InterPro"/>
</dbReference>